<dbReference type="GO" id="GO:0044550">
    <property type="term" value="P:secondary metabolite biosynthetic process"/>
    <property type="evidence" value="ECO:0007669"/>
    <property type="project" value="TreeGrafter"/>
</dbReference>
<dbReference type="PANTHER" id="PTHR45527">
    <property type="entry name" value="NONRIBOSOMAL PEPTIDE SYNTHETASE"/>
    <property type="match status" value="1"/>
</dbReference>
<dbReference type="SUPFAM" id="SSF52777">
    <property type="entry name" value="CoA-dependent acyltransferases"/>
    <property type="match status" value="2"/>
</dbReference>
<accession>A0A1M5HI83</accession>
<evidence type="ECO:0000259" key="4">
    <source>
        <dbReference type="PROSITE" id="PS50075"/>
    </source>
</evidence>
<dbReference type="InterPro" id="IPR042099">
    <property type="entry name" value="ANL_N_sf"/>
</dbReference>
<reference evidence="6" key="1">
    <citation type="submission" date="2016-11" db="EMBL/GenBank/DDBJ databases">
        <authorList>
            <person name="Varghese N."/>
            <person name="Submissions S."/>
        </authorList>
    </citation>
    <scope>NUCLEOTIDE SEQUENCE [LARGE SCALE GENOMIC DNA]</scope>
    <source>
        <strain evidence="6">DSM 21264</strain>
    </source>
</reference>
<dbReference type="EMBL" id="FQUH01000033">
    <property type="protein sequence ID" value="SHG15673.1"/>
    <property type="molecule type" value="Genomic_DNA"/>
</dbReference>
<dbReference type="InterPro" id="IPR001242">
    <property type="entry name" value="Condensation_dom"/>
</dbReference>
<dbReference type="InterPro" id="IPR023213">
    <property type="entry name" value="CAT-like_dom_sf"/>
</dbReference>
<dbReference type="Gene3D" id="1.10.1200.10">
    <property type="entry name" value="ACP-like"/>
    <property type="match status" value="1"/>
</dbReference>
<gene>
    <name evidence="5" type="ORF">SAMN02745781_04108</name>
</gene>
<dbReference type="FunFam" id="3.40.50.12780:FF:000012">
    <property type="entry name" value="Non-ribosomal peptide synthetase"/>
    <property type="match status" value="1"/>
</dbReference>
<dbReference type="Pfam" id="PF00501">
    <property type="entry name" value="AMP-binding"/>
    <property type="match status" value="1"/>
</dbReference>
<dbReference type="SUPFAM" id="SSF47336">
    <property type="entry name" value="ACP-like"/>
    <property type="match status" value="1"/>
</dbReference>
<dbReference type="SUPFAM" id="SSF56801">
    <property type="entry name" value="Acetyl-CoA synthetase-like"/>
    <property type="match status" value="1"/>
</dbReference>
<dbReference type="RefSeq" id="WP_072963589.1">
    <property type="nucleotide sequence ID" value="NZ_FQUH01000033.1"/>
</dbReference>
<dbReference type="GO" id="GO:0003824">
    <property type="term" value="F:catalytic activity"/>
    <property type="evidence" value="ECO:0007669"/>
    <property type="project" value="InterPro"/>
</dbReference>
<evidence type="ECO:0000256" key="3">
    <source>
        <dbReference type="SAM" id="MobiDB-lite"/>
    </source>
</evidence>
<dbReference type="InterPro" id="IPR000873">
    <property type="entry name" value="AMP-dep_synth/lig_dom"/>
</dbReference>
<comment type="cofactor">
    <cofactor evidence="1">
        <name>pantetheine 4'-phosphate</name>
        <dbReference type="ChEBI" id="CHEBI:47942"/>
    </cofactor>
</comment>
<dbReference type="InterPro" id="IPR020845">
    <property type="entry name" value="AMP-binding_CS"/>
</dbReference>
<dbReference type="InterPro" id="IPR010071">
    <property type="entry name" value="AA_adenyl_dom"/>
</dbReference>
<protein>
    <submittedName>
        <fullName evidence="5">Amino acid adenylation domain-containing protein</fullName>
    </submittedName>
</protein>
<organism evidence="5 6">
    <name type="scientific">Vibrio gazogenes DSM 21264 = NBRC 103151</name>
    <dbReference type="NCBI Taxonomy" id="1123492"/>
    <lineage>
        <taxon>Bacteria</taxon>
        <taxon>Pseudomonadati</taxon>
        <taxon>Pseudomonadota</taxon>
        <taxon>Gammaproteobacteria</taxon>
        <taxon>Vibrionales</taxon>
        <taxon>Vibrionaceae</taxon>
        <taxon>Vibrio</taxon>
    </lineage>
</organism>
<evidence type="ECO:0000256" key="2">
    <source>
        <dbReference type="ARBA" id="ARBA00022450"/>
    </source>
</evidence>
<evidence type="ECO:0000313" key="6">
    <source>
        <dbReference type="Proteomes" id="UP000184159"/>
    </source>
</evidence>
<dbReference type="InterPro" id="IPR036736">
    <property type="entry name" value="ACP-like_sf"/>
</dbReference>
<dbReference type="InterPro" id="IPR020459">
    <property type="entry name" value="AMP-binding"/>
</dbReference>
<sequence length="1075" mass="121609">MISTEGYVVSCAQEAMWFVDGVHSTSRENEIRIAFKLEKQTDITGLCQKFMDIINQNPELRSHFRPSDSALLKYKTPHFSIDEVVKLHEEENEERFINNVLTEKFDLKKDYCLINLHINQINNKNLVIIRIHHIISDFHLIETIIKQLFEHDTKYSFPSTTLSELQCEYIDSDEYHDDIHFWVEQLKQKKTALELLPNTPPHNDFNGSIGKTQIQGSLYSNIKHYCERTSISPARLLSQIFAMTLYRLSGQNEFCMGLSVSQRKSFPALGLGYAVNVLPIPYHFSPDQTVSDTLSTGNEIILDALRHSRLPLKHIVETCAPERSLGTNPLFNVCFNYQTLSQPYQGSLSSLLYGSQGQSITINQTTLEPFNIDQIDCQFDLLMVVEEITDGFDVFLLHKDNVISHATAEGILANFVHFSDVCLQQPERALSEFGFTPNQTQHPLAPQSGSTNRTLIDWLNETATKYPDHLAIRYNDTQLTYRSLFNLADNLAHQLIGYGVKRGDKIPLCFNPGPEMIVAILAVLKCGACYVPINPAYPDSRVGDILSDIQAVNGLIEESLTARFEPLLAHVIVPDLDALAQETSTGSLTSYLPDSEDLAYIIYTSGSTGKPKGVQICHRNVVRLFTTSDDSFHFSAADVWTLYHSFAFDFSVWEIFGALLYGGRLVIVPYLISRSPEEFAQLVEQEQVTVLNQTPTAFSRFSESCIRNQLPLNQLRVVVFGGEALNLASLLPWYNTYGERVSLINMYGITETTVHVTYRKLTQQDCLEDRGSLIGMPLNDLGVVVMDTFGHPLPIGWAGEMYVAGEGLAKGYFNRPELTAEKFIEKSLGGKTRRLYRSGDLARFISEQEIDYLGRIDHQVKIRGFRIELGDIQAKLSRIAAVSHAFVTTQKTDSDTILIAYLLVNAPIDYEEIVQEIAADLPEYMIPQQFYLTDEIPLTVNNKVDMQRLHDISTKLLPTVRNQVAESATEVTILSIWQQILGLDEIDLESDFFTMGGNSSSILKVYQQLNQHYPNQLLVTDLFKYRNIRSLARFLSDKTTIAPNTETGPKKTARAQKRINQLKNRRQRQPQLNGA</sequence>
<evidence type="ECO:0000313" key="5">
    <source>
        <dbReference type="EMBL" id="SHG15673.1"/>
    </source>
</evidence>
<name>A0A1M5HI83_VIBGA</name>
<dbReference type="GO" id="GO:0031177">
    <property type="term" value="F:phosphopantetheine binding"/>
    <property type="evidence" value="ECO:0007669"/>
    <property type="project" value="TreeGrafter"/>
</dbReference>
<keyword evidence="6" id="KW-1185">Reference proteome</keyword>
<feature type="region of interest" description="Disordered" evidence="3">
    <location>
        <begin position="1041"/>
        <end position="1075"/>
    </location>
</feature>
<dbReference type="PROSITE" id="PS00455">
    <property type="entry name" value="AMP_BINDING"/>
    <property type="match status" value="1"/>
</dbReference>
<dbReference type="Gene3D" id="3.40.50.12780">
    <property type="entry name" value="N-terminal domain of ligase-like"/>
    <property type="match status" value="1"/>
</dbReference>
<dbReference type="FunFam" id="3.40.50.980:FF:000002">
    <property type="entry name" value="Enterobactin synthetase component F"/>
    <property type="match status" value="1"/>
</dbReference>
<dbReference type="GO" id="GO:0043041">
    <property type="term" value="P:amino acid activation for nonribosomal peptide biosynthetic process"/>
    <property type="evidence" value="ECO:0007669"/>
    <property type="project" value="TreeGrafter"/>
</dbReference>
<dbReference type="InterPro" id="IPR009081">
    <property type="entry name" value="PP-bd_ACP"/>
</dbReference>
<dbReference type="Gene3D" id="3.30.559.10">
    <property type="entry name" value="Chloramphenicol acetyltransferase-like domain"/>
    <property type="match status" value="1"/>
</dbReference>
<dbReference type="Pfam" id="PF00550">
    <property type="entry name" value="PP-binding"/>
    <property type="match status" value="1"/>
</dbReference>
<dbReference type="Pfam" id="PF00668">
    <property type="entry name" value="Condensation"/>
    <property type="match status" value="1"/>
</dbReference>
<dbReference type="AlphaFoldDB" id="A0A1M5HI83"/>
<dbReference type="NCBIfam" id="TIGR01733">
    <property type="entry name" value="AA-adenyl-dom"/>
    <property type="match status" value="1"/>
</dbReference>
<dbReference type="PANTHER" id="PTHR45527:SF1">
    <property type="entry name" value="FATTY ACID SYNTHASE"/>
    <property type="match status" value="1"/>
</dbReference>
<dbReference type="Gene3D" id="3.30.300.30">
    <property type="match status" value="1"/>
</dbReference>
<dbReference type="PRINTS" id="PR00154">
    <property type="entry name" value="AMPBINDING"/>
</dbReference>
<feature type="domain" description="Carrier" evidence="4">
    <location>
        <begin position="964"/>
        <end position="1039"/>
    </location>
</feature>
<dbReference type="PROSITE" id="PS50075">
    <property type="entry name" value="CARRIER"/>
    <property type="match status" value="1"/>
</dbReference>
<dbReference type="CDD" id="cd17643">
    <property type="entry name" value="A_NRPS_Cytc1-like"/>
    <property type="match status" value="1"/>
</dbReference>
<dbReference type="InterPro" id="IPR045851">
    <property type="entry name" value="AMP-bd_C_sf"/>
</dbReference>
<proteinExistence type="predicted"/>
<dbReference type="Proteomes" id="UP000184159">
    <property type="component" value="Unassembled WGS sequence"/>
</dbReference>
<keyword evidence="2" id="KW-0596">Phosphopantetheine</keyword>
<dbReference type="GO" id="GO:0005737">
    <property type="term" value="C:cytoplasm"/>
    <property type="evidence" value="ECO:0007669"/>
    <property type="project" value="TreeGrafter"/>
</dbReference>
<dbReference type="FunFam" id="3.40.50.980:FF:000001">
    <property type="entry name" value="Non-ribosomal peptide synthetase"/>
    <property type="match status" value="1"/>
</dbReference>
<dbReference type="Gene3D" id="3.30.559.30">
    <property type="entry name" value="Nonribosomal peptide synthetase, condensation domain"/>
    <property type="match status" value="1"/>
</dbReference>
<evidence type="ECO:0000256" key="1">
    <source>
        <dbReference type="ARBA" id="ARBA00001957"/>
    </source>
</evidence>